<dbReference type="InterPro" id="IPR012495">
    <property type="entry name" value="TadE-like_dom"/>
</dbReference>
<sequence length="135" mass="14947">MSGRGLLRRIAACRSGATVVETAFCMPLILFMLLGVMKLGEVMYARNAINHAVEEASRYATIYPTPTDAEIKARFRLRGLGFIPKAVTATVTRTQYSATVKSIEVKAKWNYTVDLVVMRLGPFNIGAKRRVFTAT</sequence>
<comment type="caution">
    <text evidence="3">The sequence shown here is derived from an EMBL/GenBank/DDBJ whole genome shotgun (WGS) entry which is preliminary data.</text>
</comment>
<dbReference type="Proteomes" id="UP001222770">
    <property type="component" value="Unassembled WGS sequence"/>
</dbReference>
<reference evidence="3 4" key="1">
    <citation type="submission" date="2023-03" db="EMBL/GenBank/DDBJ databases">
        <title>Novosphingobium cyanobacteriorum sp. nov., isolated from a eutrophic reservoir during the Microcystis bloom period.</title>
        <authorList>
            <person name="Kang M."/>
            <person name="Le V."/>
            <person name="Ko S.-R."/>
            <person name="Lee S.-A."/>
            <person name="Ahn C.-Y."/>
        </authorList>
    </citation>
    <scope>NUCLEOTIDE SEQUENCE [LARGE SCALE GENOMIC DNA]</scope>
    <source>
        <strain evidence="3 4">HBC54</strain>
    </source>
</reference>
<organism evidence="3 4">
    <name type="scientific">Novosphingobium cyanobacteriorum</name>
    <dbReference type="NCBI Taxonomy" id="3024215"/>
    <lineage>
        <taxon>Bacteria</taxon>
        <taxon>Pseudomonadati</taxon>
        <taxon>Pseudomonadota</taxon>
        <taxon>Alphaproteobacteria</taxon>
        <taxon>Sphingomonadales</taxon>
        <taxon>Sphingomonadaceae</taxon>
        <taxon>Novosphingobium</taxon>
    </lineage>
</organism>
<keyword evidence="1" id="KW-1133">Transmembrane helix</keyword>
<evidence type="ECO:0000256" key="1">
    <source>
        <dbReference type="SAM" id="Phobius"/>
    </source>
</evidence>
<accession>A0ABT6CM20</accession>
<evidence type="ECO:0000313" key="4">
    <source>
        <dbReference type="Proteomes" id="UP001222770"/>
    </source>
</evidence>
<gene>
    <name evidence="3" type="ORF">POM99_09210</name>
</gene>
<protein>
    <submittedName>
        <fullName evidence="3">Pilus assembly protein</fullName>
    </submittedName>
</protein>
<proteinExistence type="predicted"/>
<evidence type="ECO:0000259" key="2">
    <source>
        <dbReference type="Pfam" id="PF07811"/>
    </source>
</evidence>
<keyword evidence="1" id="KW-0472">Membrane</keyword>
<keyword evidence="1" id="KW-0812">Transmembrane</keyword>
<name>A0ABT6CM20_9SPHN</name>
<keyword evidence="4" id="KW-1185">Reference proteome</keyword>
<evidence type="ECO:0000313" key="3">
    <source>
        <dbReference type="EMBL" id="MDF8333377.1"/>
    </source>
</evidence>
<dbReference type="EMBL" id="JAROCY010000007">
    <property type="protein sequence ID" value="MDF8333377.1"/>
    <property type="molecule type" value="Genomic_DNA"/>
</dbReference>
<feature type="transmembrane region" description="Helical" evidence="1">
    <location>
        <begin position="12"/>
        <end position="37"/>
    </location>
</feature>
<feature type="domain" description="TadE-like" evidence="2">
    <location>
        <begin position="16"/>
        <end position="58"/>
    </location>
</feature>
<dbReference type="RefSeq" id="WP_277277008.1">
    <property type="nucleotide sequence ID" value="NZ_JAROCY010000007.1"/>
</dbReference>
<dbReference type="Pfam" id="PF07811">
    <property type="entry name" value="TadE"/>
    <property type="match status" value="1"/>
</dbReference>